<feature type="chain" id="PRO_5034900174" evidence="1">
    <location>
        <begin position="29"/>
        <end position="296"/>
    </location>
</feature>
<evidence type="ECO:0000313" key="2">
    <source>
        <dbReference type="Proteomes" id="UP000694844"/>
    </source>
</evidence>
<proteinExistence type="predicted"/>
<keyword evidence="2" id="KW-1185">Reference proteome</keyword>
<keyword evidence="1" id="KW-0732">Signal</keyword>
<evidence type="ECO:0000313" key="3">
    <source>
        <dbReference type="RefSeq" id="XP_022301625.1"/>
    </source>
</evidence>
<accession>A0A8B8BE10</accession>
<feature type="signal peptide" evidence="1">
    <location>
        <begin position="1"/>
        <end position="28"/>
    </location>
</feature>
<dbReference type="KEGG" id="cvn:111109696"/>
<dbReference type="AlphaFoldDB" id="A0A8B8BE10"/>
<gene>
    <name evidence="3" type="primary">LOC111109696</name>
</gene>
<dbReference type="Proteomes" id="UP000694844">
    <property type="component" value="Chromosome 8"/>
</dbReference>
<dbReference type="GeneID" id="111109696"/>
<name>A0A8B8BE10_CRAVI</name>
<organism evidence="2 3">
    <name type="scientific">Crassostrea virginica</name>
    <name type="common">Eastern oyster</name>
    <dbReference type="NCBI Taxonomy" id="6565"/>
    <lineage>
        <taxon>Eukaryota</taxon>
        <taxon>Metazoa</taxon>
        <taxon>Spiralia</taxon>
        <taxon>Lophotrochozoa</taxon>
        <taxon>Mollusca</taxon>
        <taxon>Bivalvia</taxon>
        <taxon>Autobranchia</taxon>
        <taxon>Pteriomorphia</taxon>
        <taxon>Ostreida</taxon>
        <taxon>Ostreoidea</taxon>
        <taxon>Ostreidae</taxon>
        <taxon>Crassostrea</taxon>
    </lineage>
</organism>
<evidence type="ECO:0000256" key="1">
    <source>
        <dbReference type="SAM" id="SignalP"/>
    </source>
</evidence>
<reference evidence="3" key="1">
    <citation type="submission" date="2025-08" db="UniProtKB">
        <authorList>
            <consortium name="RefSeq"/>
        </authorList>
    </citation>
    <scope>IDENTIFICATION</scope>
    <source>
        <tissue evidence="3">Whole sample</tissue>
    </source>
</reference>
<protein>
    <submittedName>
        <fullName evidence="3">Uncharacterized protein LOC111109696</fullName>
    </submittedName>
</protein>
<sequence>MEPPPGSVRLVLLVFTIGIFSPNHSVGGDRSLPLTTYDDLMTSLTSGHIVHYFFNTTVCQPTGEQIPQQKTPIFGGKIQFFEAFPPRKFDNGKIIFTQMLYVQERWEGYEEIFNTDMKDISIYPDKPIQILLDRPTVRLNDTRGLHAVACKWKEGTVSDAIRFSASKKFEPTLVTSFEELKERLISGEEIRMVTNSSGCKCTYNDCRNLTLGGDIKDFQVQDDGSVTFSLYKPIYLGVPFDHPMFYRDITFGYLFPNMTTKLAYTYLDPMNWMTLNEINVTCPFGTTQGFANFYTY</sequence>
<dbReference type="OrthoDB" id="10304908at2759"/>
<dbReference type="RefSeq" id="XP_022301625.1">
    <property type="nucleotide sequence ID" value="XM_022445917.1"/>
</dbReference>